<dbReference type="FunFam" id="3.40.50.300:FF:000997">
    <property type="entry name" value="Multidrug resistance-associated protein 1"/>
    <property type="match status" value="1"/>
</dbReference>
<dbReference type="GO" id="GO:0140359">
    <property type="term" value="F:ABC-type transporter activity"/>
    <property type="evidence" value="ECO:0007669"/>
    <property type="project" value="InterPro"/>
</dbReference>
<feature type="transmembrane region" description="Helical" evidence="9">
    <location>
        <begin position="574"/>
        <end position="597"/>
    </location>
</feature>
<dbReference type="CDD" id="cd03244">
    <property type="entry name" value="ABCC_MRP_domain2"/>
    <property type="match status" value="1"/>
</dbReference>
<evidence type="ECO:0000313" key="14">
    <source>
        <dbReference type="Proteomes" id="UP000324800"/>
    </source>
</evidence>
<keyword evidence="4" id="KW-0547">Nucleotide-binding</keyword>
<dbReference type="Gene3D" id="3.40.50.300">
    <property type="entry name" value="P-loop containing nucleotide triphosphate hydrolases"/>
    <property type="match status" value="2"/>
</dbReference>
<dbReference type="CDD" id="cd03250">
    <property type="entry name" value="ABCC_MRP_domain1"/>
    <property type="match status" value="1"/>
</dbReference>
<gene>
    <name evidence="13" type="ORF">EZS28_023772</name>
</gene>
<dbReference type="InterPro" id="IPR017871">
    <property type="entry name" value="ABC_transporter-like_CS"/>
</dbReference>
<feature type="region of interest" description="Disordered" evidence="8">
    <location>
        <begin position="98"/>
        <end position="143"/>
    </location>
</feature>
<dbReference type="InterPro" id="IPR050173">
    <property type="entry name" value="ABC_transporter_C-like"/>
</dbReference>
<dbReference type="PROSITE" id="PS50893">
    <property type="entry name" value="ABC_TRANSPORTER_2"/>
    <property type="match status" value="2"/>
</dbReference>
<name>A0A5J4VDW6_9EUKA</name>
<evidence type="ECO:0000256" key="10">
    <source>
        <dbReference type="SAM" id="SignalP"/>
    </source>
</evidence>
<feature type="region of interest" description="Disordered" evidence="8">
    <location>
        <begin position="59"/>
        <end position="86"/>
    </location>
</feature>
<comment type="caution">
    <text evidence="13">The sequence shown here is derived from an EMBL/GenBank/DDBJ whole genome shotgun (WGS) entry which is preliminary data.</text>
</comment>
<dbReference type="InterPro" id="IPR044726">
    <property type="entry name" value="ABCC_6TM_D2"/>
</dbReference>
<dbReference type="SUPFAM" id="SSF90123">
    <property type="entry name" value="ABC transporter transmembrane region"/>
    <property type="match status" value="1"/>
</dbReference>
<dbReference type="PROSITE" id="PS50929">
    <property type="entry name" value="ABC_TM1F"/>
    <property type="match status" value="2"/>
</dbReference>
<evidence type="ECO:0000313" key="13">
    <source>
        <dbReference type="EMBL" id="KAA6380701.1"/>
    </source>
</evidence>
<dbReference type="InterPro" id="IPR036640">
    <property type="entry name" value="ABC1_TM_sf"/>
</dbReference>
<dbReference type="InterPro" id="IPR027417">
    <property type="entry name" value="P-loop_NTPase"/>
</dbReference>
<feature type="compositionally biased region" description="Basic and acidic residues" evidence="8">
    <location>
        <begin position="69"/>
        <end position="79"/>
    </location>
</feature>
<dbReference type="InterPro" id="IPR011527">
    <property type="entry name" value="ABC1_TM_dom"/>
</dbReference>
<sequence>MTQPFSLIAQYLMSAVMVMVSQARVRDFLILPELKIVEQRPSDDESIAVEINNGQFIWSDPPEIPISKSEQKKIEDETKKRKQDIVNGNKNANQQLQVVDEQQQQQQIQDESSPSPSSPPYPTSSPTPSAQIEPGNSKRPTLKDISFQLPKGSLTMVIGTVGSGKSSICSALIGDIEKQSGEIYMSGSIAYCPQTAWINNNTVRGNITFGCSYKKKKYNEIVRICALDQDFKTLAAGDMTAIGEKGINLSGGQKARIQLARAVYSDRDIYILDDPLSAVDAHVGRLIFEECIDGRLKGKTRLLITNQLQYIDKADNIIVLEKGRIIGQGTSQQLKEKGIDLQKFIIQKSKQNKKDKKEKEKENDKPKLIKKDKQSQLSNDSDIAQKILTNEEQETQGVPCGEALNIFSQWWLGCVGSNDQIKSVSFGWKIGIYAFLGLGVLFLFLIRAFISAFAVRRSNRLIHRKLITHITHAPVSFYDTTPLGRILNRFTGDVSQADQALYVNLMFVLNCMANFVGQAISRSPVLSHFSETVSGAGLSTIRAYNLEKEWEQKFEKLNDDWSIRFILYYEGKKWAGLYSSFASTIFMIGVILIGWWRMEPSKYAVAITAATQFGMIGIQIVQQFVELESKMTSFDRIRFYSTKLPQEKSYSGYKVKYGASKYAAEEDIPHSLKINSNELKEIIPAEQWPEQGFVQFDNISFRYRSGLPYVLNNVNFTFKGGEKIGVCGRTGAGKTSLLFALFRLIELDPVLQPTMIDVNTGFPIKSDPNEEPNRGRIIIDGIDISKICLSRVRRSIAIIPQDPTLFTGTLRYNLDIAKKCNDDRIWEVLKMVEMNEVIASLPLGLDAQVAEGGSNFSAGQRQLICFGRAILNNCRIVVMDEATASVDVETDAKIQRTIREQFVDKTVIVIAHRLNTIMNSDRIMVMSDGKVAELDTPENLKSNPESAFNKLIQSLTNQ</sequence>
<dbReference type="FunFam" id="3.40.50.300:FF:000604">
    <property type="entry name" value="ABC transporter B family member 28"/>
    <property type="match status" value="1"/>
</dbReference>
<feature type="domain" description="ABC transmembrane type-1" evidence="12">
    <location>
        <begin position="403"/>
        <end position="517"/>
    </location>
</feature>
<feature type="chain" id="PRO_5023826000" evidence="10">
    <location>
        <begin position="24"/>
        <end position="958"/>
    </location>
</feature>
<dbReference type="SMART" id="SM00382">
    <property type="entry name" value="AAA"/>
    <property type="match status" value="2"/>
</dbReference>
<accession>A0A5J4VDW6</accession>
<protein>
    <submittedName>
        <fullName evidence="13">Putative Multidrug resistance-associated protein</fullName>
    </submittedName>
</protein>
<comment type="subcellular location">
    <subcellularLocation>
        <location evidence="1">Membrane</location>
        <topology evidence="1">Multi-pass membrane protein</topology>
    </subcellularLocation>
</comment>
<evidence type="ECO:0000256" key="7">
    <source>
        <dbReference type="ARBA" id="ARBA00023136"/>
    </source>
</evidence>
<evidence type="ECO:0000259" key="11">
    <source>
        <dbReference type="PROSITE" id="PS50893"/>
    </source>
</evidence>
<dbReference type="GO" id="GO:0016020">
    <property type="term" value="C:membrane"/>
    <property type="evidence" value="ECO:0007669"/>
    <property type="project" value="UniProtKB-SubCell"/>
</dbReference>
<dbReference type="AlphaFoldDB" id="A0A5J4VDW6"/>
<evidence type="ECO:0000256" key="5">
    <source>
        <dbReference type="ARBA" id="ARBA00022840"/>
    </source>
</evidence>
<dbReference type="CDD" id="cd18580">
    <property type="entry name" value="ABC_6TM_ABCC_D2"/>
    <property type="match status" value="1"/>
</dbReference>
<dbReference type="Gene3D" id="1.20.1560.10">
    <property type="entry name" value="ABC transporter type 1, transmembrane domain"/>
    <property type="match status" value="2"/>
</dbReference>
<dbReference type="SUPFAM" id="SSF52540">
    <property type="entry name" value="P-loop containing nucleoside triphosphate hydrolases"/>
    <property type="match status" value="2"/>
</dbReference>
<feature type="signal peptide" evidence="10">
    <location>
        <begin position="1"/>
        <end position="23"/>
    </location>
</feature>
<dbReference type="InterPro" id="IPR003593">
    <property type="entry name" value="AAA+_ATPase"/>
</dbReference>
<evidence type="ECO:0000256" key="8">
    <source>
        <dbReference type="SAM" id="MobiDB-lite"/>
    </source>
</evidence>
<keyword evidence="10" id="KW-0732">Signal</keyword>
<organism evidence="13 14">
    <name type="scientific">Streblomastix strix</name>
    <dbReference type="NCBI Taxonomy" id="222440"/>
    <lineage>
        <taxon>Eukaryota</taxon>
        <taxon>Metamonada</taxon>
        <taxon>Preaxostyla</taxon>
        <taxon>Oxymonadida</taxon>
        <taxon>Streblomastigidae</taxon>
        <taxon>Streblomastix</taxon>
    </lineage>
</organism>
<feature type="domain" description="ABC transporter" evidence="11">
    <location>
        <begin position="127"/>
        <end position="347"/>
    </location>
</feature>
<dbReference type="Pfam" id="PF00005">
    <property type="entry name" value="ABC_tran"/>
    <property type="match status" value="2"/>
</dbReference>
<feature type="region of interest" description="Disordered" evidence="8">
    <location>
        <begin position="350"/>
        <end position="378"/>
    </location>
</feature>
<feature type="compositionally biased region" description="Low complexity" evidence="8">
    <location>
        <begin position="98"/>
        <end position="115"/>
    </location>
</feature>
<evidence type="ECO:0000256" key="3">
    <source>
        <dbReference type="ARBA" id="ARBA00022692"/>
    </source>
</evidence>
<feature type="compositionally biased region" description="Basic and acidic residues" evidence="8">
    <location>
        <begin position="355"/>
        <end position="374"/>
    </location>
</feature>
<feature type="transmembrane region" description="Helical" evidence="9">
    <location>
        <begin position="430"/>
        <end position="455"/>
    </location>
</feature>
<feature type="compositionally biased region" description="Pro residues" evidence="8">
    <location>
        <begin position="116"/>
        <end position="125"/>
    </location>
</feature>
<evidence type="ECO:0000256" key="4">
    <source>
        <dbReference type="ARBA" id="ARBA00022741"/>
    </source>
</evidence>
<proteinExistence type="predicted"/>
<dbReference type="GO" id="GO:0016887">
    <property type="term" value="F:ATP hydrolysis activity"/>
    <property type="evidence" value="ECO:0007669"/>
    <property type="project" value="InterPro"/>
</dbReference>
<keyword evidence="5" id="KW-0067">ATP-binding</keyword>
<reference evidence="13 14" key="1">
    <citation type="submission" date="2019-03" db="EMBL/GenBank/DDBJ databases">
        <title>Single cell metagenomics reveals metabolic interactions within the superorganism composed of flagellate Streblomastix strix and complex community of Bacteroidetes bacteria on its surface.</title>
        <authorList>
            <person name="Treitli S.C."/>
            <person name="Kolisko M."/>
            <person name="Husnik F."/>
            <person name="Keeling P."/>
            <person name="Hampl V."/>
        </authorList>
    </citation>
    <scope>NUCLEOTIDE SEQUENCE [LARGE SCALE GENOMIC DNA]</scope>
    <source>
        <strain evidence="13">ST1C</strain>
    </source>
</reference>
<feature type="transmembrane region" description="Helical" evidence="9">
    <location>
        <begin position="603"/>
        <end position="621"/>
    </location>
</feature>
<dbReference type="EMBL" id="SNRW01007754">
    <property type="protein sequence ID" value="KAA6380701.1"/>
    <property type="molecule type" value="Genomic_DNA"/>
</dbReference>
<dbReference type="PANTHER" id="PTHR24223">
    <property type="entry name" value="ATP-BINDING CASSETTE SUB-FAMILY C"/>
    <property type="match status" value="1"/>
</dbReference>
<dbReference type="Proteomes" id="UP000324800">
    <property type="component" value="Unassembled WGS sequence"/>
</dbReference>
<dbReference type="OrthoDB" id="6500128at2759"/>
<evidence type="ECO:0000256" key="6">
    <source>
        <dbReference type="ARBA" id="ARBA00022989"/>
    </source>
</evidence>
<dbReference type="GO" id="GO:0005737">
    <property type="term" value="C:cytoplasm"/>
    <property type="evidence" value="ECO:0007669"/>
    <property type="project" value="UniProtKB-ARBA"/>
</dbReference>
<keyword evidence="7 9" id="KW-0472">Membrane</keyword>
<dbReference type="InterPro" id="IPR003439">
    <property type="entry name" value="ABC_transporter-like_ATP-bd"/>
</dbReference>
<evidence type="ECO:0000256" key="2">
    <source>
        <dbReference type="ARBA" id="ARBA00022448"/>
    </source>
</evidence>
<keyword evidence="2" id="KW-0813">Transport</keyword>
<feature type="domain" description="ABC transmembrane type-1" evidence="12">
    <location>
        <begin position="518"/>
        <end position="629"/>
    </location>
</feature>
<evidence type="ECO:0000259" key="12">
    <source>
        <dbReference type="PROSITE" id="PS50929"/>
    </source>
</evidence>
<keyword evidence="6 9" id="KW-1133">Transmembrane helix</keyword>
<dbReference type="GO" id="GO:0005524">
    <property type="term" value="F:ATP binding"/>
    <property type="evidence" value="ECO:0007669"/>
    <property type="project" value="UniProtKB-KW"/>
</dbReference>
<keyword evidence="3 9" id="KW-0812">Transmembrane</keyword>
<evidence type="ECO:0000256" key="9">
    <source>
        <dbReference type="SAM" id="Phobius"/>
    </source>
</evidence>
<feature type="domain" description="ABC transporter" evidence="11">
    <location>
        <begin position="694"/>
        <end position="953"/>
    </location>
</feature>
<evidence type="ECO:0000256" key="1">
    <source>
        <dbReference type="ARBA" id="ARBA00004141"/>
    </source>
</evidence>
<dbReference type="Pfam" id="PF00664">
    <property type="entry name" value="ABC_membrane"/>
    <property type="match status" value="2"/>
</dbReference>
<dbReference type="PROSITE" id="PS00211">
    <property type="entry name" value="ABC_TRANSPORTER_1"/>
    <property type="match status" value="2"/>
</dbReference>